<feature type="region of interest" description="Disordered" evidence="1">
    <location>
        <begin position="37"/>
        <end position="56"/>
    </location>
</feature>
<protein>
    <submittedName>
        <fullName evidence="2">Uncharacterized protein</fullName>
    </submittedName>
</protein>
<gene>
    <name evidence="2" type="ORF">O181_076940</name>
</gene>
<accession>A0A9Q3F9S3</accession>
<comment type="caution">
    <text evidence="2">The sequence shown here is derived from an EMBL/GenBank/DDBJ whole genome shotgun (WGS) entry which is preliminary data.</text>
</comment>
<evidence type="ECO:0000313" key="3">
    <source>
        <dbReference type="Proteomes" id="UP000765509"/>
    </source>
</evidence>
<name>A0A9Q3F9S3_9BASI</name>
<dbReference type="EMBL" id="AVOT02041853">
    <property type="protein sequence ID" value="MBW0537225.1"/>
    <property type="molecule type" value="Genomic_DNA"/>
</dbReference>
<proteinExistence type="predicted"/>
<evidence type="ECO:0000313" key="2">
    <source>
        <dbReference type="EMBL" id="MBW0537225.1"/>
    </source>
</evidence>
<keyword evidence="3" id="KW-1185">Reference proteome</keyword>
<sequence length="88" mass="10200">MDIRRQENSPDILEAQYNHHPNTLEENTIPVTVEEAEEDNHRGIRGENLIITSDKNNNETMSRIKVTRPRHPKLINSDINASNILPYQ</sequence>
<organism evidence="2 3">
    <name type="scientific">Austropuccinia psidii MF-1</name>
    <dbReference type="NCBI Taxonomy" id="1389203"/>
    <lineage>
        <taxon>Eukaryota</taxon>
        <taxon>Fungi</taxon>
        <taxon>Dikarya</taxon>
        <taxon>Basidiomycota</taxon>
        <taxon>Pucciniomycotina</taxon>
        <taxon>Pucciniomycetes</taxon>
        <taxon>Pucciniales</taxon>
        <taxon>Sphaerophragmiaceae</taxon>
        <taxon>Austropuccinia</taxon>
    </lineage>
</organism>
<dbReference type="Proteomes" id="UP000765509">
    <property type="component" value="Unassembled WGS sequence"/>
</dbReference>
<feature type="region of interest" description="Disordered" evidence="1">
    <location>
        <begin position="1"/>
        <end position="25"/>
    </location>
</feature>
<reference evidence="2" key="1">
    <citation type="submission" date="2021-03" db="EMBL/GenBank/DDBJ databases">
        <title>Draft genome sequence of rust myrtle Austropuccinia psidii MF-1, a brazilian biotype.</title>
        <authorList>
            <person name="Quecine M.C."/>
            <person name="Pachon D.M.R."/>
            <person name="Bonatelli M.L."/>
            <person name="Correr F.H."/>
            <person name="Franceschini L.M."/>
            <person name="Leite T.F."/>
            <person name="Margarido G.R.A."/>
            <person name="Almeida C.A."/>
            <person name="Ferrarezi J.A."/>
            <person name="Labate C.A."/>
        </authorList>
    </citation>
    <scope>NUCLEOTIDE SEQUENCE</scope>
    <source>
        <strain evidence="2">MF-1</strain>
    </source>
</reference>
<dbReference type="AlphaFoldDB" id="A0A9Q3F9S3"/>
<evidence type="ECO:0000256" key="1">
    <source>
        <dbReference type="SAM" id="MobiDB-lite"/>
    </source>
</evidence>